<dbReference type="GO" id="GO:0008171">
    <property type="term" value="F:O-methyltransferase activity"/>
    <property type="evidence" value="ECO:0007669"/>
    <property type="project" value="InterPro"/>
</dbReference>
<keyword evidence="5" id="KW-1185">Reference proteome</keyword>
<evidence type="ECO:0000256" key="2">
    <source>
        <dbReference type="ARBA" id="ARBA00022679"/>
    </source>
</evidence>
<dbReference type="EMBL" id="VCQU01000002">
    <property type="protein sequence ID" value="NMN94793.1"/>
    <property type="molecule type" value="Genomic_DNA"/>
</dbReference>
<comment type="caution">
    <text evidence="4">The sequence shown here is derived from an EMBL/GenBank/DDBJ whole genome shotgun (WGS) entry which is preliminary data.</text>
</comment>
<dbReference type="PANTHER" id="PTHR43836:SF2">
    <property type="entry name" value="CATECHOL O-METHYLTRANSFERASE 1-RELATED"/>
    <property type="match status" value="1"/>
</dbReference>
<dbReference type="PANTHER" id="PTHR43836">
    <property type="entry name" value="CATECHOL O-METHYLTRANSFERASE 1-RELATED"/>
    <property type="match status" value="1"/>
</dbReference>
<protein>
    <submittedName>
        <fullName evidence="4">O-methyltransferase</fullName>
    </submittedName>
</protein>
<keyword evidence="2 4" id="KW-0808">Transferase</keyword>
<dbReference type="InterPro" id="IPR002935">
    <property type="entry name" value="SAM_O-MeTrfase"/>
</dbReference>
<sequence length="277" mass="30484">MTAPRLLRGVLLAGGAVAAAVVANELAGKPIPFLRWSALRMLVDLPGLDKRGQVGDGRERALALYVIKNSRGGDIDDVIRAIDEFARKKSFLMNVGDEKGEILDAAVRRAKPKLLLELGTYCGYSALRTIRAMPADARLYSIDINSANARIARQIWEHAGVGDRVTAVVGMIGDSGTTIARLRNDYGFTEAALDFVFLDHHKSAYLTDLRRILEEGWLHPGSVVVADNVKFPGAPDYLAYLRANEATLWRTVEHETHAEYQKVIKDLVTESEFLGKV</sequence>
<dbReference type="FunFam" id="3.40.50.150:FF:000054">
    <property type="entry name" value="Catechol O-methyltransferase"/>
    <property type="match status" value="1"/>
</dbReference>
<proteinExistence type="predicted"/>
<dbReference type="CDD" id="cd02440">
    <property type="entry name" value="AdoMet_MTases"/>
    <property type="match status" value="1"/>
</dbReference>
<evidence type="ECO:0000313" key="5">
    <source>
        <dbReference type="Proteomes" id="UP000535543"/>
    </source>
</evidence>
<evidence type="ECO:0000313" key="4">
    <source>
        <dbReference type="EMBL" id="NMN94793.1"/>
    </source>
</evidence>
<reference evidence="4 5" key="2">
    <citation type="submission" date="2020-06" db="EMBL/GenBank/DDBJ databases">
        <title>Antribacter stalactiti gen. nov., sp. nov., a new member of the family Nacardiaceae isolated from a cave.</title>
        <authorList>
            <person name="Kim I.S."/>
        </authorList>
    </citation>
    <scope>NUCLEOTIDE SEQUENCE [LARGE SCALE GENOMIC DNA]</scope>
    <source>
        <strain evidence="4 5">YC2-7</strain>
    </source>
</reference>
<dbReference type="Gene3D" id="3.40.50.150">
    <property type="entry name" value="Vaccinia Virus protein VP39"/>
    <property type="match status" value="1"/>
</dbReference>
<dbReference type="Pfam" id="PF01596">
    <property type="entry name" value="Methyltransf_3"/>
    <property type="match status" value="1"/>
</dbReference>
<dbReference type="InterPro" id="IPR029063">
    <property type="entry name" value="SAM-dependent_MTases_sf"/>
</dbReference>
<organism evidence="4 5">
    <name type="scientific">Antrihabitans stalactiti</name>
    <dbReference type="NCBI Taxonomy" id="2584121"/>
    <lineage>
        <taxon>Bacteria</taxon>
        <taxon>Bacillati</taxon>
        <taxon>Actinomycetota</taxon>
        <taxon>Actinomycetes</taxon>
        <taxon>Mycobacteriales</taxon>
        <taxon>Nocardiaceae</taxon>
        <taxon>Antrihabitans</taxon>
    </lineage>
</organism>
<dbReference type="AlphaFoldDB" id="A0A848K7L6"/>
<keyword evidence="3" id="KW-0949">S-adenosyl-L-methionine</keyword>
<accession>A0A848K7L6</accession>
<evidence type="ECO:0000256" key="1">
    <source>
        <dbReference type="ARBA" id="ARBA00022603"/>
    </source>
</evidence>
<dbReference type="SUPFAM" id="SSF53335">
    <property type="entry name" value="S-adenosyl-L-methionine-dependent methyltransferases"/>
    <property type="match status" value="1"/>
</dbReference>
<keyword evidence="1 4" id="KW-0489">Methyltransferase</keyword>
<name>A0A848K7L6_9NOCA</name>
<reference evidence="4 5" key="1">
    <citation type="submission" date="2019-05" db="EMBL/GenBank/DDBJ databases">
        <authorList>
            <person name="Lee S.D."/>
        </authorList>
    </citation>
    <scope>NUCLEOTIDE SEQUENCE [LARGE SCALE GENOMIC DNA]</scope>
    <source>
        <strain evidence="4 5">YC2-7</strain>
    </source>
</reference>
<dbReference type="PROSITE" id="PS51682">
    <property type="entry name" value="SAM_OMT_I"/>
    <property type="match status" value="1"/>
</dbReference>
<evidence type="ECO:0000256" key="3">
    <source>
        <dbReference type="ARBA" id="ARBA00022691"/>
    </source>
</evidence>
<gene>
    <name evidence="4" type="ORF">FGL95_07060</name>
</gene>
<dbReference type="Proteomes" id="UP000535543">
    <property type="component" value="Unassembled WGS sequence"/>
</dbReference>
<dbReference type="GO" id="GO:0032259">
    <property type="term" value="P:methylation"/>
    <property type="evidence" value="ECO:0007669"/>
    <property type="project" value="UniProtKB-KW"/>
</dbReference>